<organism evidence="7 8">
    <name type="scientific">Nonomuraea indica</name>
    <dbReference type="NCBI Taxonomy" id="1581193"/>
    <lineage>
        <taxon>Bacteria</taxon>
        <taxon>Bacillati</taxon>
        <taxon>Actinomycetota</taxon>
        <taxon>Actinomycetes</taxon>
        <taxon>Streptosporangiales</taxon>
        <taxon>Streptosporangiaceae</taxon>
        <taxon>Nonomuraea</taxon>
    </lineage>
</organism>
<feature type="compositionally biased region" description="Pro residues" evidence="5">
    <location>
        <begin position="291"/>
        <end position="302"/>
    </location>
</feature>
<dbReference type="PROSITE" id="PS00108">
    <property type="entry name" value="PROTEIN_KINASE_ST"/>
    <property type="match status" value="1"/>
</dbReference>
<sequence>MPSFAPLRPGDPRRLAGLDLVGRLGEGGQGVVYLAGDTTGARLAVKWLRPDLSGDQVSVERFLREVQVAQRVAPFCTAAVLGTGIEQDRPYIVSEFIEGRSLQRVVQEDGPRTGSALHRLAIGTATALAAIHQAGIVHRDFKPANVILGADGPRVIDFGIARALNATSTISSMPVGTPAYMPPEQIMGHQVGPPADLFSWAGTIVFAASGHAPFGSDTMPAVINRVLNQPPDVRVLDGALRDVVLACLAKDPTQRPTAEQVIMRLLQHPVSGPPGGSAILAEAAAAAGPHAPGPHAGPPAGPHTPAGPHAGPHAGSPAGSHPGPHAGPHTGPPTGPHAPGYGPPSPGYGPPPDGYGRSPAYPPAGPTRPGRSRKGPVVIGVSIAAALLILTGVTLVVAQDRPPATASRAKLTPVRTVSPSPSATPTPSRKRLAGGAITLFEHPSDPVTLTSYEIYDDKSEEWVDYARRSLRGTFAKNARTWESKLSPDGRYLATRGRTYTSDDYDSIVITDRKLGSTSSVKTVREPLISSIRAWSRDGSKILLNVEKMVKDKNGEDDWIYPGFVVVDVATATAEVRTVAGGSTRTTGFGWDPDEEGVVNVHGERGLRFFDADGTVTRTLTNVGTLPSGTQDVFSPSGELLATDCPPGGGGDHCLWDTGTGKKVRAFSSDCDKVLGWYDETHLYCWERDNADKDEIQVVGFDGRLVRKLLECPRNVDFSPAYTVNPSGGS</sequence>
<feature type="compositionally biased region" description="Low complexity" evidence="5">
    <location>
        <begin position="303"/>
        <end position="329"/>
    </location>
</feature>
<dbReference type="InterPro" id="IPR011009">
    <property type="entry name" value="Kinase-like_dom_sf"/>
</dbReference>
<evidence type="ECO:0000256" key="5">
    <source>
        <dbReference type="SAM" id="MobiDB-lite"/>
    </source>
</evidence>
<dbReference type="Pfam" id="PF00069">
    <property type="entry name" value="Pkinase"/>
    <property type="match status" value="1"/>
</dbReference>
<dbReference type="Gene3D" id="2.120.10.30">
    <property type="entry name" value="TolB, C-terminal domain"/>
    <property type="match status" value="1"/>
</dbReference>
<evidence type="ECO:0000256" key="3">
    <source>
        <dbReference type="ARBA" id="ARBA00022777"/>
    </source>
</evidence>
<dbReference type="Gene3D" id="1.10.510.10">
    <property type="entry name" value="Transferase(Phosphotransferase) domain 1"/>
    <property type="match status" value="1"/>
</dbReference>
<dbReference type="RefSeq" id="WP_397020862.1">
    <property type="nucleotide sequence ID" value="NZ_JBITMB010000003.1"/>
</dbReference>
<dbReference type="Proteomes" id="UP001612928">
    <property type="component" value="Unassembled WGS sequence"/>
</dbReference>
<keyword evidence="2" id="KW-0547">Nucleotide-binding</keyword>
<dbReference type="PANTHER" id="PTHR43289">
    <property type="entry name" value="MITOGEN-ACTIVATED PROTEIN KINASE KINASE KINASE 20-RELATED"/>
    <property type="match status" value="1"/>
</dbReference>
<dbReference type="GO" id="GO:0016301">
    <property type="term" value="F:kinase activity"/>
    <property type="evidence" value="ECO:0007669"/>
    <property type="project" value="UniProtKB-KW"/>
</dbReference>
<dbReference type="InterPro" id="IPR000719">
    <property type="entry name" value="Prot_kinase_dom"/>
</dbReference>
<dbReference type="PANTHER" id="PTHR43289:SF34">
    <property type="entry name" value="SERINE_THREONINE-PROTEIN KINASE YBDM-RELATED"/>
    <property type="match status" value="1"/>
</dbReference>
<proteinExistence type="predicted"/>
<evidence type="ECO:0000313" key="7">
    <source>
        <dbReference type="EMBL" id="MFI7441068.1"/>
    </source>
</evidence>
<dbReference type="Gene3D" id="3.30.200.20">
    <property type="entry name" value="Phosphorylase Kinase, domain 1"/>
    <property type="match status" value="1"/>
</dbReference>
<dbReference type="CDD" id="cd14014">
    <property type="entry name" value="STKc_PknB_like"/>
    <property type="match status" value="1"/>
</dbReference>
<dbReference type="EMBL" id="JBITMB010000003">
    <property type="protein sequence ID" value="MFI7441068.1"/>
    <property type="molecule type" value="Genomic_DNA"/>
</dbReference>
<dbReference type="SUPFAM" id="SSF56112">
    <property type="entry name" value="Protein kinase-like (PK-like)"/>
    <property type="match status" value="1"/>
</dbReference>
<feature type="region of interest" description="Disordered" evidence="5">
    <location>
        <begin position="404"/>
        <end position="430"/>
    </location>
</feature>
<feature type="region of interest" description="Disordered" evidence="5">
    <location>
        <begin position="284"/>
        <end position="374"/>
    </location>
</feature>
<feature type="domain" description="Protein kinase" evidence="6">
    <location>
        <begin position="18"/>
        <end position="271"/>
    </location>
</feature>
<evidence type="ECO:0000256" key="2">
    <source>
        <dbReference type="ARBA" id="ARBA00022741"/>
    </source>
</evidence>
<gene>
    <name evidence="7" type="ORF">ACIBP5_14030</name>
</gene>
<keyword evidence="1" id="KW-0808">Transferase</keyword>
<comment type="caution">
    <text evidence="7">The sequence shown here is derived from an EMBL/GenBank/DDBJ whole genome shotgun (WGS) entry which is preliminary data.</text>
</comment>
<dbReference type="PROSITE" id="PS50011">
    <property type="entry name" value="PROTEIN_KINASE_DOM"/>
    <property type="match status" value="1"/>
</dbReference>
<keyword evidence="3 7" id="KW-0418">Kinase</keyword>
<protein>
    <submittedName>
        <fullName evidence="7">Protein kinase</fullName>
    </submittedName>
</protein>
<keyword evidence="4" id="KW-0067">ATP-binding</keyword>
<feature type="compositionally biased region" description="Pro residues" evidence="5">
    <location>
        <begin position="330"/>
        <end position="353"/>
    </location>
</feature>
<accession>A0ABW8A2W7</accession>
<dbReference type="InterPro" id="IPR011042">
    <property type="entry name" value="6-blade_b-propeller_TolB-like"/>
</dbReference>
<dbReference type="InterPro" id="IPR008271">
    <property type="entry name" value="Ser/Thr_kinase_AS"/>
</dbReference>
<feature type="compositionally biased region" description="Low complexity" evidence="5">
    <location>
        <begin position="412"/>
        <end position="427"/>
    </location>
</feature>
<evidence type="ECO:0000259" key="6">
    <source>
        <dbReference type="PROSITE" id="PS50011"/>
    </source>
</evidence>
<evidence type="ECO:0000256" key="1">
    <source>
        <dbReference type="ARBA" id="ARBA00022679"/>
    </source>
</evidence>
<dbReference type="SUPFAM" id="SSF82171">
    <property type="entry name" value="DPP6 N-terminal domain-like"/>
    <property type="match status" value="1"/>
</dbReference>
<evidence type="ECO:0000256" key="4">
    <source>
        <dbReference type="ARBA" id="ARBA00022840"/>
    </source>
</evidence>
<reference evidence="7 8" key="1">
    <citation type="submission" date="2024-10" db="EMBL/GenBank/DDBJ databases">
        <title>The Natural Products Discovery Center: Release of the First 8490 Sequenced Strains for Exploring Actinobacteria Biosynthetic Diversity.</title>
        <authorList>
            <person name="Kalkreuter E."/>
            <person name="Kautsar S.A."/>
            <person name="Yang D."/>
            <person name="Bader C.D."/>
            <person name="Teijaro C.N."/>
            <person name="Fluegel L."/>
            <person name="Davis C.M."/>
            <person name="Simpson J.R."/>
            <person name="Lauterbach L."/>
            <person name="Steele A.D."/>
            <person name="Gui C."/>
            <person name="Meng S."/>
            <person name="Li G."/>
            <person name="Viehrig K."/>
            <person name="Ye F."/>
            <person name="Su P."/>
            <person name="Kiefer A.F."/>
            <person name="Nichols A."/>
            <person name="Cepeda A.J."/>
            <person name="Yan W."/>
            <person name="Fan B."/>
            <person name="Jiang Y."/>
            <person name="Adhikari A."/>
            <person name="Zheng C.-J."/>
            <person name="Schuster L."/>
            <person name="Cowan T.M."/>
            <person name="Smanski M.J."/>
            <person name="Chevrette M.G."/>
            <person name="De Carvalho L.P.S."/>
            <person name="Shen B."/>
        </authorList>
    </citation>
    <scope>NUCLEOTIDE SEQUENCE [LARGE SCALE GENOMIC DNA]</scope>
    <source>
        <strain evidence="7 8">NPDC049503</strain>
    </source>
</reference>
<keyword evidence="8" id="KW-1185">Reference proteome</keyword>
<name>A0ABW8A2W7_9ACTN</name>
<evidence type="ECO:0000313" key="8">
    <source>
        <dbReference type="Proteomes" id="UP001612928"/>
    </source>
</evidence>